<protein>
    <recommendedName>
        <fullName evidence="5">17 kDa lipoprotein</fullName>
    </recommendedName>
</protein>
<evidence type="ECO:0000256" key="2">
    <source>
        <dbReference type="SAM" id="SignalP"/>
    </source>
</evidence>
<organism evidence="3 4">
    <name type="scientific">Allofrancisella frigidaquae</name>
    <dbReference type="NCBI Taxonomy" id="1085644"/>
    <lineage>
        <taxon>Bacteria</taxon>
        <taxon>Pseudomonadati</taxon>
        <taxon>Pseudomonadota</taxon>
        <taxon>Gammaproteobacteria</taxon>
        <taxon>Thiotrichales</taxon>
        <taxon>Francisellaceae</taxon>
        <taxon>Allofrancisella</taxon>
    </lineage>
</organism>
<dbReference type="NCBIfam" id="NF038367">
    <property type="entry name" value="OM_lipo_TUL4"/>
    <property type="match status" value="1"/>
</dbReference>
<dbReference type="RefSeq" id="WP_172107014.1">
    <property type="nucleotide sequence ID" value="NZ_CP038017.1"/>
</dbReference>
<name>A0A6M3HXI0_9GAMM</name>
<keyword evidence="2" id="KW-0732">Signal</keyword>
<feature type="chain" id="PRO_5027062292" description="17 kDa lipoprotein" evidence="2">
    <location>
        <begin position="19"/>
        <end position="143"/>
    </location>
</feature>
<dbReference type="InterPro" id="IPR036116">
    <property type="entry name" value="FN3_sf"/>
</dbReference>
<dbReference type="EMBL" id="CP038017">
    <property type="protein sequence ID" value="QIV94972.1"/>
    <property type="molecule type" value="Genomic_DNA"/>
</dbReference>
<reference evidence="3 4" key="1">
    <citation type="submission" date="2019-03" db="EMBL/GenBank/DDBJ databases">
        <title>Complete Genome Sequence of Allofrancisella frigidaquae Strain SYSU 10HL1970 Isolated from Water-Cooling Systems in China.</title>
        <authorList>
            <person name="Ohrman C."/>
            <person name="Uneklint I."/>
            <person name="Sjodin A."/>
        </authorList>
    </citation>
    <scope>NUCLEOTIDE SEQUENCE [LARGE SCALE GENOMIC DNA]</scope>
    <source>
        <strain evidence="3 4">SYSU 10HL1970</strain>
    </source>
</reference>
<feature type="region of interest" description="Disordered" evidence="1">
    <location>
        <begin position="23"/>
        <end position="58"/>
    </location>
</feature>
<evidence type="ECO:0000313" key="3">
    <source>
        <dbReference type="EMBL" id="QIV94972.1"/>
    </source>
</evidence>
<keyword evidence="4" id="KW-1185">Reference proteome</keyword>
<feature type="compositionally biased region" description="Polar residues" evidence="1">
    <location>
        <begin position="23"/>
        <end position="33"/>
    </location>
</feature>
<dbReference type="PROSITE" id="PS51257">
    <property type="entry name" value="PROKAR_LIPOPROTEIN"/>
    <property type="match status" value="1"/>
</dbReference>
<evidence type="ECO:0000313" key="4">
    <source>
        <dbReference type="Proteomes" id="UP000503320"/>
    </source>
</evidence>
<evidence type="ECO:0000256" key="1">
    <source>
        <dbReference type="SAM" id="MobiDB-lite"/>
    </source>
</evidence>
<dbReference type="Proteomes" id="UP000503320">
    <property type="component" value="Chromosome"/>
</dbReference>
<sequence length="143" mass="15328">MKKVIKLGVFSLSVMALAGCSTLGSDSPSATANQDKDKAPEVSSSSTAPTAKVSLKQSSQDKIVAIIVTNYNNNPEGSVKLQWKAPSDTNCYDTSFPITKYGEKNDKTWASVQTKQGGKYCKGTWTANVVYDKHVIATDSITI</sequence>
<dbReference type="SUPFAM" id="SSF49265">
    <property type="entry name" value="Fibronectin type III"/>
    <property type="match status" value="1"/>
</dbReference>
<dbReference type="AlphaFoldDB" id="A0A6M3HXI0"/>
<feature type="compositionally biased region" description="Polar residues" evidence="1">
    <location>
        <begin position="42"/>
        <end position="58"/>
    </location>
</feature>
<proteinExistence type="predicted"/>
<dbReference type="KEGG" id="afri:E3E15_06280"/>
<feature type="signal peptide" evidence="2">
    <location>
        <begin position="1"/>
        <end position="18"/>
    </location>
</feature>
<accession>A0A6M3HXI0</accession>
<gene>
    <name evidence="3" type="ORF">E3E15_06280</name>
</gene>
<evidence type="ECO:0008006" key="5">
    <source>
        <dbReference type="Google" id="ProtNLM"/>
    </source>
</evidence>